<reference evidence="1" key="1">
    <citation type="submission" date="2021-05" db="EMBL/GenBank/DDBJ databases">
        <authorList>
            <person name="Alioto T."/>
            <person name="Alioto T."/>
            <person name="Gomez Garrido J."/>
        </authorList>
    </citation>
    <scope>NUCLEOTIDE SEQUENCE</scope>
</reference>
<dbReference type="AlphaFoldDB" id="A0A8D9EU88"/>
<proteinExistence type="predicted"/>
<dbReference type="EMBL" id="HBUF01565267">
    <property type="protein sequence ID" value="CAG6764265.1"/>
    <property type="molecule type" value="Transcribed_RNA"/>
</dbReference>
<evidence type="ECO:0000313" key="1">
    <source>
        <dbReference type="EMBL" id="CAG6764265.1"/>
    </source>
</evidence>
<protein>
    <submittedName>
        <fullName evidence="1">Uncharacterized protein</fullName>
    </submittedName>
</protein>
<organism evidence="1">
    <name type="scientific">Cacopsylla melanoneura</name>
    <dbReference type="NCBI Taxonomy" id="428564"/>
    <lineage>
        <taxon>Eukaryota</taxon>
        <taxon>Metazoa</taxon>
        <taxon>Ecdysozoa</taxon>
        <taxon>Arthropoda</taxon>
        <taxon>Hexapoda</taxon>
        <taxon>Insecta</taxon>
        <taxon>Pterygota</taxon>
        <taxon>Neoptera</taxon>
        <taxon>Paraneoptera</taxon>
        <taxon>Hemiptera</taxon>
        <taxon>Sternorrhyncha</taxon>
        <taxon>Psylloidea</taxon>
        <taxon>Psyllidae</taxon>
        <taxon>Psyllinae</taxon>
        <taxon>Cacopsylla</taxon>
    </lineage>
</organism>
<name>A0A8D9EU88_9HEMI</name>
<sequence>MFFASIIIIRHVHRTCMLGTWYLLGSIVTLPLDRQENPLEKEIPGAPIDSKINNIIRTPTLIIHNFPSCDSNRRPPDYESNALQSCYCAALLWSDSDYKNFMQQRLMEN</sequence>
<accession>A0A8D9EU88</accession>